<evidence type="ECO:0000256" key="1">
    <source>
        <dbReference type="SAM" id="Phobius"/>
    </source>
</evidence>
<dbReference type="Pfam" id="PF08378">
    <property type="entry name" value="NERD"/>
    <property type="match status" value="1"/>
</dbReference>
<organism evidence="3 4">
    <name type="scientific">Pseudidiomarina marina</name>
    <dbReference type="NCBI Taxonomy" id="502366"/>
    <lineage>
        <taxon>Bacteria</taxon>
        <taxon>Pseudomonadati</taxon>
        <taxon>Pseudomonadota</taxon>
        <taxon>Gammaproteobacteria</taxon>
        <taxon>Alteromonadales</taxon>
        <taxon>Idiomarinaceae</taxon>
        <taxon>Pseudidiomarina</taxon>
    </lineage>
</organism>
<dbReference type="InterPro" id="IPR011528">
    <property type="entry name" value="NERD"/>
</dbReference>
<keyword evidence="1" id="KW-1133">Transmembrane helix</keyword>
<keyword evidence="1" id="KW-0812">Transmembrane</keyword>
<evidence type="ECO:0000259" key="2">
    <source>
        <dbReference type="PROSITE" id="PS50965"/>
    </source>
</evidence>
<dbReference type="AlphaFoldDB" id="A0A432YE66"/>
<feature type="domain" description="NERD" evidence="2">
    <location>
        <begin position="92"/>
        <end position="209"/>
    </location>
</feature>
<keyword evidence="1" id="KW-0472">Membrane</keyword>
<dbReference type="PROSITE" id="PS50965">
    <property type="entry name" value="NERD"/>
    <property type="match status" value="1"/>
</dbReference>
<evidence type="ECO:0000313" key="4">
    <source>
        <dbReference type="Proteomes" id="UP000288127"/>
    </source>
</evidence>
<accession>A0A432YE66</accession>
<name>A0A432YE66_9GAMM</name>
<sequence length="256" mass="29265">MKSQKISPLKDKPLRNPGESLDRRLMDIFLDKVIFYVILAFALTFLLGNIWWIWYKQEIPNPIISSIILVPVILFCIFKIFRGLKETNKIKLGRDGEKAVGQFLERLRLDGAQVFHDIEGENFNLDHVVIHRSGVFVIETKTMSKSSNSKSVLFYNGKQILRGGKPLQSDAITQVKAASAWLHKLLFESTGKRLPVKGIVVFPGWYVKTTDLGRSAEIAVLNPQVIPNYLANGRQQLRDDEVHMSAYHLSRYIRTK</sequence>
<dbReference type="RefSeq" id="WP_126760085.1">
    <property type="nucleotide sequence ID" value="NZ_PIPZ01000003.1"/>
</dbReference>
<protein>
    <submittedName>
        <fullName evidence="3">Nuclease</fullName>
    </submittedName>
</protein>
<feature type="transmembrane region" description="Helical" evidence="1">
    <location>
        <begin position="33"/>
        <end position="55"/>
    </location>
</feature>
<dbReference type="EMBL" id="PIPZ01000003">
    <property type="protein sequence ID" value="RUO59236.1"/>
    <property type="molecule type" value="Genomic_DNA"/>
</dbReference>
<keyword evidence="4" id="KW-1185">Reference proteome</keyword>
<feature type="transmembrane region" description="Helical" evidence="1">
    <location>
        <begin position="61"/>
        <end position="81"/>
    </location>
</feature>
<proteinExistence type="predicted"/>
<evidence type="ECO:0000313" key="3">
    <source>
        <dbReference type="EMBL" id="RUO59236.1"/>
    </source>
</evidence>
<gene>
    <name evidence="3" type="ORF">CWI76_09390</name>
</gene>
<dbReference type="OrthoDB" id="572185at2"/>
<comment type="caution">
    <text evidence="3">The sequence shown here is derived from an EMBL/GenBank/DDBJ whole genome shotgun (WGS) entry which is preliminary data.</text>
</comment>
<dbReference type="Proteomes" id="UP000288127">
    <property type="component" value="Unassembled WGS sequence"/>
</dbReference>
<reference evidence="4" key="1">
    <citation type="journal article" date="2018" name="Front. Microbiol.">
        <title>Genome-Based Analysis Reveals the Taxonomy and Diversity of the Family Idiomarinaceae.</title>
        <authorList>
            <person name="Liu Y."/>
            <person name="Lai Q."/>
            <person name="Shao Z."/>
        </authorList>
    </citation>
    <scope>NUCLEOTIDE SEQUENCE [LARGE SCALE GENOMIC DNA]</scope>
    <source>
        <strain evidence="4">PIM1</strain>
    </source>
</reference>